<evidence type="ECO:0000313" key="2">
    <source>
        <dbReference type="Proteomes" id="UP001276854"/>
    </source>
</evidence>
<reference evidence="1 2" key="1">
    <citation type="submission" date="2023-10" db="EMBL/GenBank/DDBJ databases">
        <title>A novel Glycoside Hydrolase 43-Like Enzyme from Clostrdium boliviensis is an Endo-xylanase, and a Candidate for Xylooligosaccharides Production from Different Xylan Substrates.</title>
        <authorList>
            <person name="Alvarez M.T."/>
            <person name="Rocabado-Villegas L.R."/>
            <person name="Salas-Veizaga D.M."/>
            <person name="Linares-Pasten J.A."/>
            <person name="Gudmundsdottir E.E."/>
            <person name="Hreggvidsson G.O."/>
            <person name="Adlercreutz P."/>
            <person name="Nordberg Karlsson E."/>
        </authorList>
    </citation>
    <scope>NUCLEOTIDE SEQUENCE [LARGE SCALE GENOMIC DNA]</scope>
    <source>
        <strain evidence="1 2">E-1</strain>
    </source>
</reference>
<dbReference type="Proteomes" id="UP001276854">
    <property type="component" value="Unassembled WGS sequence"/>
</dbReference>
<dbReference type="EMBL" id="JAWONS010000290">
    <property type="protein sequence ID" value="MDW2800058.1"/>
    <property type="molecule type" value="Genomic_DNA"/>
</dbReference>
<dbReference type="RefSeq" id="WP_318066246.1">
    <property type="nucleotide sequence ID" value="NZ_JAWONS010000290.1"/>
</dbReference>
<organism evidence="1 2">
    <name type="scientific">Clostridium boliviensis</name>
    <dbReference type="NCBI Taxonomy" id="318465"/>
    <lineage>
        <taxon>Bacteria</taxon>
        <taxon>Bacillati</taxon>
        <taxon>Bacillota</taxon>
        <taxon>Clostridia</taxon>
        <taxon>Eubacteriales</taxon>
        <taxon>Clostridiaceae</taxon>
        <taxon>Clostridium</taxon>
    </lineage>
</organism>
<accession>A0ABU4GQY9</accession>
<comment type="caution">
    <text evidence="1">The sequence shown here is derived from an EMBL/GenBank/DDBJ whole genome shotgun (WGS) entry which is preliminary data.</text>
</comment>
<gene>
    <name evidence="1" type="ORF">RZO55_21010</name>
</gene>
<sequence length="67" mass="8109">MKKRQFYTGSLTNWETTRLLIKEPQRVNDGMPVIEIEELMTRNGFYRESYNLSNNTYSAVYKKRRNQ</sequence>
<proteinExistence type="predicted"/>
<evidence type="ECO:0000313" key="1">
    <source>
        <dbReference type="EMBL" id="MDW2800058.1"/>
    </source>
</evidence>
<protein>
    <submittedName>
        <fullName evidence="1">Uncharacterized protein</fullName>
    </submittedName>
</protein>
<name>A0ABU4GQY9_9CLOT</name>
<keyword evidence="2" id="KW-1185">Reference proteome</keyword>